<comment type="caution">
    <text evidence="3">The sequence shown here is derived from an EMBL/GenBank/DDBJ whole genome shotgun (WGS) entry which is preliminary data.</text>
</comment>
<proteinExistence type="predicted"/>
<dbReference type="EMBL" id="BAAAVI010000040">
    <property type="protein sequence ID" value="GAA2886741.1"/>
    <property type="molecule type" value="Genomic_DNA"/>
</dbReference>
<accession>A0ABN3W4Y3</accession>
<evidence type="ECO:0000259" key="2">
    <source>
        <dbReference type="PROSITE" id="PS01124"/>
    </source>
</evidence>
<dbReference type="InterPro" id="IPR018060">
    <property type="entry name" value="HTH_AraC"/>
</dbReference>
<feature type="compositionally biased region" description="Basic and acidic residues" evidence="1">
    <location>
        <begin position="23"/>
        <end position="33"/>
    </location>
</feature>
<feature type="region of interest" description="Disordered" evidence="1">
    <location>
        <begin position="13"/>
        <end position="59"/>
    </location>
</feature>
<protein>
    <recommendedName>
        <fullName evidence="2">HTH araC/xylS-type domain-containing protein</fullName>
    </recommendedName>
</protein>
<feature type="region of interest" description="Disordered" evidence="1">
    <location>
        <begin position="93"/>
        <end position="127"/>
    </location>
</feature>
<keyword evidence="4" id="KW-1185">Reference proteome</keyword>
<evidence type="ECO:0000256" key="1">
    <source>
        <dbReference type="SAM" id="MobiDB-lite"/>
    </source>
</evidence>
<name>A0ABN3W4Y3_9ACTN</name>
<dbReference type="Proteomes" id="UP001500831">
    <property type="component" value="Unassembled WGS sequence"/>
</dbReference>
<dbReference type="Gene3D" id="1.10.10.60">
    <property type="entry name" value="Homeodomain-like"/>
    <property type="match status" value="1"/>
</dbReference>
<reference evidence="3 4" key="1">
    <citation type="journal article" date="2019" name="Int. J. Syst. Evol. Microbiol.">
        <title>The Global Catalogue of Microorganisms (GCM) 10K type strain sequencing project: providing services to taxonomists for standard genome sequencing and annotation.</title>
        <authorList>
            <consortium name="The Broad Institute Genomics Platform"/>
            <consortium name="The Broad Institute Genome Sequencing Center for Infectious Disease"/>
            <person name="Wu L."/>
            <person name="Ma J."/>
        </authorList>
    </citation>
    <scope>NUCLEOTIDE SEQUENCE [LARGE SCALE GENOMIC DNA]</scope>
    <source>
        <strain evidence="3 4">JCM 6242</strain>
    </source>
</reference>
<sequence>MDDSPAFDFSAFGPVRLAGPDLSPDRRWRDAAGYHRPAPTPESSRRRAGRGAEPARRFTARVGAPPMAYLAGWRVAVAADLLREPDATVAPIARQVGTPAPSPRCPIPRPPTSTSGAPATPPGRGPA</sequence>
<gene>
    <name evidence="3" type="ORF">GCM10010517_50530</name>
</gene>
<dbReference type="PROSITE" id="PS01124">
    <property type="entry name" value="HTH_ARAC_FAMILY_2"/>
    <property type="match status" value="1"/>
</dbReference>
<feature type="domain" description="HTH araC/xylS-type" evidence="2">
    <location>
        <begin position="56"/>
        <end position="97"/>
    </location>
</feature>
<evidence type="ECO:0000313" key="4">
    <source>
        <dbReference type="Proteomes" id="UP001500831"/>
    </source>
</evidence>
<feature type="compositionally biased region" description="Pro residues" evidence="1">
    <location>
        <begin position="100"/>
        <end position="111"/>
    </location>
</feature>
<evidence type="ECO:0000313" key="3">
    <source>
        <dbReference type="EMBL" id="GAA2886741.1"/>
    </source>
</evidence>
<organism evidence="3 4">
    <name type="scientific">Streptosporangium fragile</name>
    <dbReference type="NCBI Taxonomy" id="46186"/>
    <lineage>
        <taxon>Bacteria</taxon>
        <taxon>Bacillati</taxon>
        <taxon>Actinomycetota</taxon>
        <taxon>Actinomycetes</taxon>
        <taxon>Streptosporangiales</taxon>
        <taxon>Streptosporangiaceae</taxon>
        <taxon>Streptosporangium</taxon>
    </lineage>
</organism>